<gene>
    <name evidence="1" type="ORF">B2J93_4964</name>
</gene>
<dbReference type="EMBL" id="MZNU01000004">
    <property type="protein sequence ID" value="OWP07435.1"/>
    <property type="molecule type" value="Genomic_DNA"/>
</dbReference>
<evidence type="ECO:0000313" key="2">
    <source>
        <dbReference type="Proteomes" id="UP000242519"/>
    </source>
</evidence>
<organism evidence="1 2">
    <name type="scientific">Diplocarpon coronariae</name>
    <dbReference type="NCBI Taxonomy" id="2795749"/>
    <lineage>
        <taxon>Eukaryota</taxon>
        <taxon>Fungi</taxon>
        <taxon>Dikarya</taxon>
        <taxon>Ascomycota</taxon>
        <taxon>Pezizomycotina</taxon>
        <taxon>Leotiomycetes</taxon>
        <taxon>Helotiales</taxon>
        <taxon>Drepanopezizaceae</taxon>
        <taxon>Diplocarpon</taxon>
    </lineage>
</organism>
<dbReference type="Pfam" id="PF14269">
    <property type="entry name" value="Arylsulfotran_2"/>
    <property type="match status" value="1"/>
</dbReference>
<evidence type="ECO:0008006" key="3">
    <source>
        <dbReference type="Google" id="ProtNLM"/>
    </source>
</evidence>
<dbReference type="OrthoDB" id="5427350at2759"/>
<protein>
    <recommendedName>
        <fullName evidence="3">Arylsulfotransferase</fullName>
    </recommendedName>
</protein>
<dbReference type="InterPro" id="IPR011047">
    <property type="entry name" value="Quinoprotein_ADH-like_sf"/>
</dbReference>
<reference evidence="1 2" key="1">
    <citation type="submission" date="2017-04" db="EMBL/GenBank/DDBJ databases">
        <title>Draft genome sequence of Marssonina coronaria NL1: causal agent of apple blotch.</title>
        <authorList>
            <person name="Cheng Q."/>
        </authorList>
    </citation>
    <scope>NUCLEOTIDE SEQUENCE [LARGE SCALE GENOMIC DNA]</scope>
    <source>
        <strain evidence="1 2">NL1</strain>
    </source>
</reference>
<accession>A0A218ZJC2</accession>
<comment type="caution">
    <text evidence="1">The sequence shown here is derived from an EMBL/GenBank/DDBJ whole genome shotgun (WGS) entry which is preliminary data.</text>
</comment>
<dbReference type="InterPro" id="IPR039535">
    <property type="entry name" value="ASST-like"/>
</dbReference>
<dbReference type="Proteomes" id="UP000242519">
    <property type="component" value="Unassembled WGS sequence"/>
</dbReference>
<proteinExistence type="predicted"/>
<evidence type="ECO:0000313" key="1">
    <source>
        <dbReference type="EMBL" id="OWP07435.1"/>
    </source>
</evidence>
<name>A0A218ZJC2_9HELO</name>
<dbReference type="InterPro" id="IPR053143">
    <property type="entry name" value="Arylsulfate_ST"/>
</dbReference>
<dbReference type="AlphaFoldDB" id="A0A218ZJC2"/>
<sequence>MRSSYFNSRITTVIFTVLTPLLRADWTFRSRPDLSPPVLNITIPASAETSPDYLFVTPRGSRRVQALEAYGPVQAGAYIFKFDGELVWSGVGSFLAATNNFQPARLHGEDVLIGFESDATSWQTRYGKGHAKILNRDYETVTLVAAANHVVADKHEFHIMNEETALFVSYTPVPYDLRGLGNNSPRAQWLLDGIFQEVDIETGNLLFEWRSLDHVSPDECVVSLSTPSLGSGFHSTDAIDFFHINSVDGNGRDYLISGRRTSTIYKIDGTTGDIIWRLGGKYSNFTFGPGAEFGLQHDARFIPGSEDGHTETISLLDNNGRHIDSKAGWENQSSGKILSLDTKNWTASLVQVFPAPHGIFAFEMGNTQVLANKNVLVNWGAAGAVTEFSPNGTVIFHAYLDSGELYRAGKPASYRGFKSSWKGTPREEPAVVALEHGESTTLYVSWNGDTETKIWRFYGIDDEGKEVLLGEEERTGFETSFHTGELGTPKMFLAKAVGAENKVLRVSKAVKSKLYIKPHDLGKDDFAAEESDHSAFLNTQKSEL</sequence>
<dbReference type="SUPFAM" id="SSF50998">
    <property type="entry name" value="Quinoprotein alcohol dehydrogenase-like"/>
    <property type="match status" value="1"/>
</dbReference>
<keyword evidence="2" id="KW-1185">Reference proteome</keyword>
<dbReference type="PANTHER" id="PTHR35340">
    <property type="entry name" value="PQQ ENZYME REPEAT PROTEIN-RELATED"/>
    <property type="match status" value="1"/>
</dbReference>
<dbReference type="InParanoid" id="A0A218ZJC2"/>
<dbReference type="PANTHER" id="PTHR35340:SF9">
    <property type="entry name" value="ASST-DOMAIN-CONTAINING PROTEIN"/>
    <property type="match status" value="1"/>
</dbReference>